<dbReference type="RefSeq" id="WP_248950312.1">
    <property type="nucleotide sequence ID" value="NZ_JAKILB010000006.1"/>
</dbReference>
<dbReference type="PROSITE" id="PS51257">
    <property type="entry name" value="PROKAR_LIPOPROTEIN"/>
    <property type="match status" value="1"/>
</dbReference>
<organism evidence="2 3">
    <name type="scientific">Shewanella pneumatophori</name>
    <dbReference type="NCBI Taxonomy" id="314092"/>
    <lineage>
        <taxon>Bacteria</taxon>
        <taxon>Pseudomonadati</taxon>
        <taxon>Pseudomonadota</taxon>
        <taxon>Gammaproteobacteria</taxon>
        <taxon>Alteromonadales</taxon>
        <taxon>Shewanellaceae</taxon>
        <taxon>Shewanella</taxon>
    </lineage>
</organism>
<feature type="compositionally biased region" description="Polar residues" evidence="1">
    <location>
        <begin position="68"/>
        <end position="82"/>
    </location>
</feature>
<dbReference type="EMBL" id="JAKILB010000006">
    <property type="protein sequence ID" value="MCL1139136.1"/>
    <property type="molecule type" value="Genomic_DNA"/>
</dbReference>
<dbReference type="Proteomes" id="UP001139293">
    <property type="component" value="Unassembled WGS sequence"/>
</dbReference>
<comment type="caution">
    <text evidence="2">The sequence shown here is derived from an EMBL/GenBank/DDBJ whole genome shotgun (WGS) entry which is preliminary data.</text>
</comment>
<protein>
    <recommendedName>
        <fullName evidence="4">Lipoprotein</fullName>
    </recommendedName>
</protein>
<accession>A0A9X1ZCQ2</accession>
<name>A0A9X1ZCQ2_9GAMM</name>
<keyword evidence="3" id="KW-1185">Reference proteome</keyword>
<evidence type="ECO:0000313" key="2">
    <source>
        <dbReference type="EMBL" id="MCL1139136.1"/>
    </source>
</evidence>
<dbReference type="AlphaFoldDB" id="A0A9X1ZCQ2"/>
<sequence>MKKLLILSLFLFVGCESSQDMFKNQTDDGEVVIAGIHCEMMSRTGSNRKTKVCRTTEQMEKDKKEAYTSLNRKQRTGYTTGN</sequence>
<evidence type="ECO:0000313" key="3">
    <source>
        <dbReference type="Proteomes" id="UP001139293"/>
    </source>
</evidence>
<gene>
    <name evidence="2" type="ORF">L2740_11355</name>
</gene>
<feature type="region of interest" description="Disordered" evidence="1">
    <location>
        <begin position="63"/>
        <end position="82"/>
    </location>
</feature>
<proteinExistence type="predicted"/>
<evidence type="ECO:0008006" key="4">
    <source>
        <dbReference type="Google" id="ProtNLM"/>
    </source>
</evidence>
<evidence type="ECO:0000256" key="1">
    <source>
        <dbReference type="SAM" id="MobiDB-lite"/>
    </source>
</evidence>
<reference evidence="2" key="1">
    <citation type="submission" date="2022-01" db="EMBL/GenBank/DDBJ databases">
        <title>Whole genome-based taxonomy of the Shewanellaceae.</title>
        <authorList>
            <person name="Martin-Rodriguez A.J."/>
        </authorList>
    </citation>
    <scope>NUCLEOTIDE SEQUENCE</scope>
    <source>
        <strain evidence="2">KCTC 23973</strain>
    </source>
</reference>